<evidence type="ECO:0000313" key="2">
    <source>
        <dbReference type="EMBL" id="MBE9106274.1"/>
    </source>
</evidence>
<feature type="region of interest" description="Disordered" evidence="1">
    <location>
        <begin position="16"/>
        <end position="56"/>
    </location>
</feature>
<gene>
    <name evidence="2" type="ORF">IQ229_15430</name>
</gene>
<feature type="non-terminal residue" evidence="2">
    <location>
        <position position="1"/>
    </location>
</feature>
<protein>
    <submittedName>
        <fullName evidence="2">Uncharacterized protein</fullName>
    </submittedName>
</protein>
<accession>A0ABR9U0W6</accession>
<dbReference type="Proteomes" id="UP000647836">
    <property type="component" value="Unassembled WGS sequence"/>
</dbReference>
<comment type="caution">
    <text evidence="2">The sequence shown here is derived from an EMBL/GenBank/DDBJ whole genome shotgun (WGS) entry which is preliminary data.</text>
</comment>
<proteinExistence type="predicted"/>
<keyword evidence="3" id="KW-1185">Reference proteome</keyword>
<feature type="compositionally biased region" description="Polar residues" evidence="1">
    <location>
        <begin position="46"/>
        <end position="56"/>
    </location>
</feature>
<sequence length="56" mass="5439">LVGGRFARAFGTFSASATSSEGAAQTDGDATTTASLDGDDAEATSEGFSSSEAGED</sequence>
<reference evidence="2 3" key="1">
    <citation type="submission" date="2020-10" db="EMBL/GenBank/DDBJ databases">
        <authorList>
            <person name="Castelo-Branco R."/>
            <person name="Eusebio N."/>
            <person name="Adriana R."/>
            <person name="Vieira A."/>
            <person name="Brugerolle De Fraissinette N."/>
            <person name="Rezende De Castro R."/>
            <person name="Schneider M.P."/>
            <person name="Vasconcelos V."/>
            <person name="Leao P.N."/>
        </authorList>
    </citation>
    <scope>NUCLEOTIDE SEQUENCE [LARGE SCALE GENOMIC DNA]</scope>
    <source>
        <strain evidence="2 3">LEGE 07299</strain>
    </source>
</reference>
<organism evidence="2 3">
    <name type="scientific">Nostoc cf. edaphicum LEGE 07299</name>
    <dbReference type="NCBI Taxonomy" id="2777974"/>
    <lineage>
        <taxon>Bacteria</taxon>
        <taxon>Bacillati</taxon>
        <taxon>Cyanobacteriota</taxon>
        <taxon>Cyanophyceae</taxon>
        <taxon>Nostocales</taxon>
        <taxon>Nostocaceae</taxon>
        <taxon>Nostoc</taxon>
    </lineage>
</organism>
<evidence type="ECO:0000313" key="3">
    <source>
        <dbReference type="Proteomes" id="UP000647836"/>
    </source>
</evidence>
<feature type="compositionally biased region" description="Low complexity" evidence="1">
    <location>
        <begin position="16"/>
        <end position="34"/>
    </location>
</feature>
<dbReference type="EMBL" id="JADEXF010000490">
    <property type="protein sequence ID" value="MBE9106274.1"/>
    <property type="molecule type" value="Genomic_DNA"/>
</dbReference>
<evidence type="ECO:0000256" key="1">
    <source>
        <dbReference type="SAM" id="MobiDB-lite"/>
    </source>
</evidence>
<name>A0ABR9U0W6_9NOSO</name>